<name>A0A811PW13_9POAL</name>
<dbReference type="PANTHER" id="PTHR31373:SF19">
    <property type="entry name" value="TROVE DOMAIN-CONTAINING PROTEIN"/>
    <property type="match status" value="1"/>
</dbReference>
<accession>A0A811PW13</accession>
<gene>
    <name evidence="2" type="ORF">NCGR_LOCUS32332</name>
</gene>
<proteinExistence type="predicted"/>
<keyword evidence="3" id="KW-1185">Reference proteome</keyword>
<dbReference type="PANTHER" id="PTHR31373">
    <property type="entry name" value="OS06G0652100 PROTEIN"/>
    <property type="match status" value="1"/>
</dbReference>
<dbReference type="Proteomes" id="UP000604825">
    <property type="component" value="Unassembled WGS sequence"/>
</dbReference>
<evidence type="ECO:0000259" key="1">
    <source>
        <dbReference type="Pfam" id="PF11443"/>
    </source>
</evidence>
<dbReference type="InterPro" id="IPR058580">
    <property type="entry name" value="DUF2828"/>
</dbReference>
<dbReference type="AlphaFoldDB" id="A0A811PW13"/>
<dbReference type="InterPro" id="IPR011205">
    <property type="entry name" value="UCP015417_vWA"/>
</dbReference>
<comment type="caution">
    <text evidence="2">The sequence shown here is derived from an EMBL/GenBank/DDBJ whole genome shotgun (WGS) entry which is preliminary data.</text>
</comment>
<evidence type="ECO:0000313" key="3">
    <source>
        <dbReference type="Proteomes" id="UP000604825"/>
    </source>
</evidence>
<organism evidence="2 3">
    <name type="scientific">Miscanthus lutarioriparius</name>
    <dbReference type="NCBI Taxonomy" id="422564"/>
    <lineage>
        <taxon>Eukaryota</taxon>
        <taxon>Viridiplantae</taxon>
        <taxon>Streptophyta</taxon>
        <taxon>Embryophyta</taxon>
        <taxon>Tracheophyta</taxon>
        <taxon>Spermatophyta</taxon>
        <taxon>Magnoliopsida</taxon>
        <taxon>Liliopsida</taxon>
        <taxon>Poales</taxon>
        <taxon>Poaceae</taxon>
        <taxon>PACMAD clade</taxon>
        <taxon>Panicoideae</taxon>
        <taxon>Andropogonodae</taxon>
        <taxon>Andropogoneae</taxon>
        <taxon>Saccharinae</taxon>
        <taxon>Miscanthus</taxon>
    </lineage>
</organism>
<sequence length="117" mass="13767">MFAEMLKSDVEHLRVGDTTKIGLAAKCQEYLDISDKHYAYRVRDRLRREVLVPLRKALELPEVYMCACKFEELPYARVASLAMNKYKEVFHKHDKHRVAGFFDEIRHKPWQLATGQA</sequence>
<dbReference type="EMBL" id="CAJGYO010000007">
    <property type="protein sequence ID" value="CAD6248173.1"/>
    <property type="molecule type" value="Genomic_DNA"/>
</dbReference>
<dbReference type="Pfam" id="PF11443">
    <property type="entry name" value="DUF2828"/>
    <property type="match status" value="1"/>
</dbReference>
<feature type="domain" description="DUF2828" evidence="1">
    <location>
        <begin position="32"/>
        <end position="107"/>
    </location>
</feature>
<reference evidence="2" key="1">
    <citation type="submission" date="2020-10" db="EMBL/GenBank/DDBJ databases">
        <authorList>
            <person name="Han B."/>
            <person name="Lu T."/>
            <person name="Zhao Q."/>
            <person name="Huang X."/>
            <person name="Zhao Y."/>
        </authorList>
    </citation>
    <scope>NUCLEOTIDE SEQUENCE</scope>
</reference>
<evidence type="ECO:0000313" key="2">
    <source>
        <dbReference type="EMBL" id="CAD6248173.1"/>
    </source>
</evidence>
<dbReference type="OrthoDB" id="1710356at2759"/>
<protein>
    <recommendedName>
        <fullName evidence="1">DUF2828 domain-containing protein</fullName>
    </recommendedName>
</protein>